<evidence type="ECO:0000259" key="3">
    <source>
        <dbReference type="Pfam" id="PF01757"/>
    </source>
</evidence>
<gene>
    <name evidence="5" type="ORF">FB467_0491</name>
</gene>
<keyword evidence="2" id="KW-1133">Transmembrane helix</keyword>
<dbReference type="PANTHER" id="PTHR23028">
    <property type="entry name" value="ACETYLTRANSFERASE"/>
    <property type="match status" value="1"/>
</dbReference>
<accession>A0A542YMY9</accession>
<feature type="transmembrane region" description="Helical" evidence="2">
    <location>
        <begin position="378"/>
        <end position="398"/>
    </location>
</feature>
<dbReference type="Proteomes" id="UP000319516">
    <property type="component" value="Unassembled WGS sequence"/>
</dbReference>
<dbReference type="GO" id="GO:0009103">
    <property type="term" value="P:lipopolysaccharide biosynthetic process"/>
    <property type="evidence" value="ECO:0007669"/>
    <property type="project" value="TreeGrafter"/>
</dbReference>
<protein>
    <submittedName>
        <fullName evidence="5">Peptidoglycan/LPS O-acetylase OafA/YrhL</fullName>
    </submittedName>
</protein>
<dbReference type="InterPro" id="IPR043968">
    <property type="entry name" value="SGNH"/>
</dbReference>
<feature type="transmembrane region" description="Helical" evidence="2">
    <location>
        <begin position="217"/>
        <end position="235"/>
    </location>
</feature>
<evidence type="ECO:0000313" key="5">
    <source>
        <dbReference type="EMBL" id="TQL49421.1"/>
    </source>
</evidence>
<dbReference type="GO" id="GO:0016747">
    <property type="term" value="F:acyltransferase activity, transferring groups other than amino-acyl groups"/>
    <property type="evidence" value="ECO:0007669"/>
    <property type="project" value="InterPro"/>
</dbReference>
<feature type="transmembrane region" description="Helical" evidence="2">
    <location>
        <begin position="336"/>
        <end position="357"/>
    </location>
</feature>
<dbReference type="PANTHER" id="PTHR23028:SF53">
    <property type="entry name" value="ACYL_TRANSF_3 DOMAIN-CONTAINING PROTEIN"/>
    <property type="match status" value="1"/>
</dbReference>
<feature type="region of interest" description="Disordered" evidence="1">
    <location>
        <begin position="430"/>
        <end position="450"/>
    </location>
</feature>
<feature type="transmembrane region" description="Helical" evidence="2">
    <location>
        <begin position="156"/>
        <end position="172"/>
    </location>
</feature>
<feature type="transmembrane region" description="Helical" evidence="2">
    <location>
        <begin position="273"/>
        <end position="299"/>
    </location>
</feature>
<keyword evidence="6" id="KW-1185">Reference proteome</keyword>
<sequence>MTGGAAAATSHRSRFRKDIEGLRAISVLAVLLWHAGLPWLPGGYVGVDVFFVISGYLMTTILVGEAEREGTIALSRFYARRARRLLPAALSALLGTALLTLTLLPSGRWGQIGADIVASAAYVVNWTLAGGSVDYLAQEEAPSPLQHFWSLAVEEQFYLVWPLLLLALVALARRRGRADRVRGYAWALTVLVFAVSLALSVHLTATSSASAYFVTHTRAWELALGGFVALGAGLWPRLRPALAATAGWIGLALVLWSIATFSSATPFPGWHALLPTVGAALILVAGPAAGPTGPVAVLAPAPMQFTGRISYSLYLWHWPFVVVALELFGTGHDVRIRYGLLAVAVSVVPAWLSWKYVEEPVRLAGVGLDRGRWTARSLRLGLNCSLVGVVAGLTLQLATWPVPPQEEPTWAVSPVVQTQRDPFGAMLLGADPTASPEGKPVDDPGPTNPPLDAVAADQPAFIPQGCNADLLDVEVGECLAGDPDADTLVVVVGDSHAGQWNPALDSLGHTHGWRVVTMMKSSCPFAPGLEFTRAGESGTYWQCTQWNEGVQDRIEELQPDLVLASNARYPMDGAELAVAMARGADFLAEQEIPFVVLRDTPRPQENMADCVLAHPTRMTACAFPREQALEQSGRGQAELIELRPEVPLIDLTDYICPGDRCPAVIGGVAVFRDSNHLSNTYVSSLTPALEDALVPLVEESTGTR</sequence>
<proteinExistence type="predicted"/>
<feature type="transmembrane region" description="Helical" evidence="2">
    <location>
        <begin position="311"/>
        <end position="330"/>
    </location>
</feature>
<dbReference type="EMBL" id="VFOP01000001">
    <property type="protein sequence ID" value="TQL49421.1"/>
    <property type="molecule type" value="Genomic_DNA"/>
</dbReference>
<keyword evidence="2" id="KW-0812">Transmembrane</keyword>
<reference evidence="5 6" key="1">
    <citation type="submission" date="2019-06" db="EMBL/GenBank/DDBJ databases">
        <title>Sequencing the genomes of 1000 actinobacteria strains.</title>
        <authorList>
            <person name="Klenk H.-P."/>
        </authorList>
    </citation>
    <scope>NUCLEOTIDE SEQUENCE [LARGE SCALE GENOMIC DNA]</scope>
    <source>
        <strain evidence="5 6">DSM 12335</strain>
    </source>
</reference>
<dbReference type="AlphaFoldDB" id="A0A542YMY9"/>
<feature type="transmembrane region" description="Helical" evidence="2">
    <location>
        <begin position="21"/>
        <end position="37"/>
    </location>
</feature>
<dbReference type="InterPro" id="IPR002656">
    <property type="entry name" value="Acyl_transf_3_dom"/>
</dbReference>
<comment type="caution">
    <text evidence="5">The sequence shown here is derived from an EMBL/GenBank/DDBJ whole genome shotgun (WGS) entry which is preliminary data.</text>
</comment>
<dbReference type="GO" id="GO:0016020">
    <property type="term" value="C:membrane"/>
    <property type="evidence" value="ECO:0007669"/>
    <property type="project" value="TreeGrafter"/>
</dbReference>
<feature type="transmembrane region" description="Helical" evidence="2">
    <location>
        <begin position="85"/>
        <end position="104"/>
    </location>
</feature>
<evidence type="ECO:0000313" key="6">
    <source>
        <dbReference type="Proteomes" id="UP000319516"/>
    </source>
</evidence>
<evidence type="ECO:0000256" key="2">
    <source>
        <dbReference type="SAM" id="Phobius"/>
    </source>
</evidence>
<feature type="domain" description="Acyltransferase 3" evidence="3">
    <location>
        <begin position="17"/>
        <end position="353"/>
    </location>
</feature>
<evidence type="ECO:0000256" key="1">
    <source>
        <dbReference type="SAM" id="MobiDB-lite"/>
    </source>
</evidence>
<feature type="transmembrane region" description="Helical" evidence="2">
    <location>
        <begin position="242"/>
        <end position="261"/>
    </location>
</feature>
<feature type="domain" description="SGNH" evidence="4">
    <location>
        <begin position="474"/>
        <end position="690"/>
    </location>
</feature>
<dbReference type="InterPro" id="IPR050879">
    <property type="entry name" value="Acyltransferase_3"/>
</dbReference>
<dbReference type="Pfam" id="PF01757">
    <property type="entry name" value="Acyl_transf_3"/>
    <property type="match status" value="1"/>
</dbReference>
<name>A0A542YMY9_9MICO</name>
<evidence type="ECO:0000259" key="4">
    <source>
        <dbReference type="Pfam" id="PF19040"/>
    </source>
</evidence>
<organism evidence="5 6">
    <name type="scientific">Ornithinicoccus hortensis</name>
    <dbReference type="NCBI Taxonomy" id="82346"/>
    <lineage>
        <taxon>Bacteria</taxon>
        <taxon>Bacillati</taxon>
        <taxon>Actinomycetota</taxon>
        <taxon>Actinomycetes</taxon>
        <taxon>Micrococcales</taxon>
        <taxon>Intrasporangiaceae</taxon>
        <taxon>Ornithinicoccus</taxon>
    </lineage>
</organism>
<feature type="transmembrane region" description="Helical" evidence="2">
    <location>
        <begin position="43"/>
        <end position="64"/>
    </location>
</feature>
<keyword evidence="2" id="KW-0472">Membrane</keyword>
<feature type="transmembrane region" description="Helical" evidence="2">
    <location>
        <begin position="184"/>
        <end position="205"/>
    </location>
</feature>
<dbReference type="RefSeq" id="WP_170230527.1">
    <property type="nucleotide sequence ID" value="NZ_BAAAIK010000003.1"/>
</dbReference>
<dbReference type="Pfam" id="PF19040">
    <property type="entry name" value="SGNH"/>
    <property type="match status" value="1"/>
</dbReference>